<evidence type="ECO:0000256" key="2">
    <source>
        <dbReference type="ARBA" id="ARBA00004496"/>
    </source>
</evidence>
<evidence type="ECO:0000256" key="1">
    <source>
        <dbReference type="ARBA" id="ARBA00000971"/>
    </source>
</evidence>
<evidence type="ECO:0000313" key="9">
    <source>
        <dbReference type="EMBL" id="VAW61628.1"/>
    </source>
</evidence>
<evidence type="ECO:0000256" key="5">
    <source>
        <dbReference type="ARBA" id="ARBA00022490"/>
    </source>
</evidence>
<evidence type="ECO:0000256" key="3">
    <source>
        <dbReference type="ARBA" id="ARBA00006577"/>
    </source>
</evidence>
<organism evidence="9">
    <name type="scientific">hydrothermal vent metagenome</name>
    <dbReference type="NCBI Taxonomy" id="652676"/>
    <lineage>
        <taxon>unclassified sequences</taxon>
        <taxon>metagenomes</taxon>
        <taxon>ecological metagenomes</taxon>
    </lineage>
</organism>
<dbReference type="AlphaFoldDB" id="A0A3B0X052"/>
<evidence type="ECO:0000256" key="7">
    <source>
        <dbReference type="ARBA" id="ARBA00023186"/>
    </source>
</evidence>
<dbReference type="PANTHER" id="PTHR47861">
    <property type="entry name" value="FKBP-TYPE PEPTIDYL-PROLYL CIS-TRANS ISOMERASE SLYD"/>
    <property type="match status" value="1"/>
</dbReference>
<keyword evidence="6" id="KW-0697">Rotamase</keyword>
<dbReference type="EMBL" id="UOFG01000151">
    <property type="protein sequence ID" value="VAW61628.1"/>
    <property type="molecule type" value="Genomic_DNA"/>
</dbReference>
<keyword evidence="5" id="KW-0963">Cytoplasm</keyword>
<accession>A0A3B0X052</accession>
<dbReference type="SUPFAM" id="SSF54534">
    <property type="entry name" value="FKBP-like"/>
    <property type="match status" value="1"/>
</dbReference>
<reference evidence="9" key="1">
    <citation type="submission" date="2018-06" db="EMBL/GenBank/DDBJ databases">
        <authorList>
            <person name="Zhirakovskaya E."/>
        </authorList>
    </citation>
    <scope>NUCLEOTIDE SEQUENCE</scope>
</reference>
<dbReference type="GO" id="GO:0003755">
    <property type="term" value="F:peptidyl-prolyl cis-trans isomerase activity"/>
    <property type="evidence" value="ECO:0007669"/>
    <property type="project" value="UniProtKB-KW"/>
</dbReference>
<comment type="subcellular location">
    <subcellularLocation>
        <location evidence="2">Cytoplasm</location>
    </subcellularLocation>
</comment>
<keyword evidence="8 9" id="KW-0413">Isomerase</keyword>
<evidence type="ECO:0000256" key="4">
    <source>
        <dbReference type="ARBA" id="ARBA00013194"/>
    </source>
</evidence>
<dbReference type="GO" id="GO:0005737">
    <property type="term" value="C:cytoplasm"/>
    <property type="evidence" value="ECO:0007669"/>
    <property type="project" value="UniProtKB-SubCell"/>
</dbReference>
<protein>
    <recommendedName>
        <fullName evidence="4">peptidylprolyl isomerase</fullName>
        <ecNumber evidence="4">5.2.1.8</ecNumber>
    </recommendedName>
</protein>
<evidence type="ECO:0000256" key="8">
    <source>
        <dbReference type="ARBA" id="ARBA00023235"/>
    </source>
</evidence>
<proteinExistence type="inferred from homology"/>
<name>A0A3B0X052_9ZZZZ</name>
<comment type="similarity">
    <text evidence="3">Belongs to the FKBP-type PPIase family.</text>
</comment>
<dbReference type="Gene3D" id="3.10.50.40">
    <property type="match status" value="1"/>
</dbReference>
<sequence length="162" mass="17405">MPSDKISRNKAVQFTYTISDDAGNVVEQVDLPVNYVHGASKVGLIDCVEKAMEGCCEGDAITVDVPPADGFGDYDPNLTFTDDINNVPPQFRQLGAQVEMANDAGEAKTFFVSKIESGKLTMDGNHPLAGKTARFSIKILTVRDASTAEIRDGISNPDISIH</sequence>
<dbReference type="InterPro" id="IPR046357">
    <property type="entry name" value="PPIase_dom_sf"/>
</dbReference>
<dbReference type="PANTHER" id="PTHR47861:SF3">
    <property type="entry name" value="FKBP-TYPE PEPTIDYL-PROLYL CIS-TRANS ISOMERASE SLYD"/>
    <property type="match status" value="1"/>
</dbReference>
<gene>
    <name evidence="9" type="ORF">MNBD_GAMMA11-1757</name>
</gene>
<dbReference type="EC" id="5.2.1.8" evidence="4"/>
<comment type="catalytic activity">
    <reaction evidence="1">
        <text>[protein]-peptidylproline (omega=180) = [protein]-peptidylproline (omega=0)</text>
        <dbReference type="Rhea" id="RHEA:16237"/>
        <dbReference type="Rhea" id="RHEA-COMP:10747"/>
        <dbReference type="Rhea" id="RHEA-COMP:10748"/>
        <dbReference type="ChEBI" id="CHEBI:83833"/>
        <dbReference type="ChEBI" id="CHEBI:83834"/>
        <dbReference type="EC" id="5.2.1.8"/>
    </reaction>
</comment>
<keyword evidence="7" id="KW-0143">Chaperone</keyword>
<evidence type="ECO:0000256" key="6">
    <source>
        <dbReference type="ARBA" id="ARBA00023110"/>
    </source>
</evidence>